<reference evidence="1" key="1">
    <citation type="submission" date="2014-11" db="EMBL/GenBank/DDBJ databases">
        <authorList>
            <person name="Amaro Gonzalez C."/>
        </authorList>
    </citation>
    <scope>NUCLEOTIDE SEQUENCE</scope>
</reference>
<dbReference type="EMBL" id="GBXM01075199">
    <property type="protein sequence ID" value="JAH33378.1"/>
    <property type="molecule type" value="Transcribed_RNA"/>
</dbReference>
<sequence>MIHTRVSPSAYFNFITSLLITLTDINLQLFGYDSCAALFSLIYNHTYHTSYPGNAFH</sequence>
<dbReference type="AlphaFoldDB" id="A0A0E9RYQ0"/>
<accession>A0A0E9RYQ0</accession>
<organism evidence="1">
    <name type="scientific">Anguilla anguilla</name>
    <name type="common">European freshwater eel</name>
    <name type="synonym">Muraena anguilla</name>
    <dbReference type="NCBI Taxonomy" id="7936"/>
    <lineage>
        <taxon>Eukaryota</taxon>
        <taxon>Metazoa</taxon>
        <taxon>Chordata</taxon>
        <taxon>Craniata</taxon>
        <taxon>Vertebrata</taxon>
        <taxon>Euteleostomi</taxon>
        <taxon>Actinopterygii</taxon>
        <taxon>Neopterygii</taxon>
        <taxon>Teleostei</taxon>
        <taxon>Anguilliformes</taxon>
        <taxon>Anguillidae</taxon>
        <taxon>Anguilla</taxon>
    </lineage>
</organism>
<reference evidence="1" key="2">
    <citation type="journal article" date="2015" name="Fish Shellfish Immunol.">
        <title>Early steps in the European eel (Anguilla anguilla)-Vibrio vulnificus interaction in the gills: Role of the RtxA13 toxin.</title>
        <authorList>
            <person name="Callol A."/>
            <person name="Pajuelo D."/>
            <person name="Ebbesson L."/>
            <person name="Teles M."/>
            <person name="MacKenzie S."/>
            <person name="Amaro C."/>
        </authorList>
    </citation>
    <scope>NUCLEOTIDE SEQUENCE</scope>
</reference>
<proteinExistence type="predicted"/>
<protein>
    <submittedName>
        <fullName evidence="1">Uncharacterized protein</fullName>
    </submittedName>
</protein>
<name>A0A0E9RYQ0_ANGAN</name>
<evidence type="ECO:0000313" key="1">
    <source>
        <dbReference type="EMBL" id="JAH33378.1"/>
    </source>
</evidence>